<gene>
    <name evidence="2" type="ORF">CHLRE_10g436053v5</name>
</gene>
<dbReference type="KEGG" id="cre:CHLRE_10g436053v5"/>
<dbReference type="OrthoDB" id="535882at2759"/>
<feature type="compositionally biased region" description="Pro residues" evidence="1">
    <location>
        <begin position="76"/>
        <end position="102"/>
    </location>
</feature>
<evidence type="ECO:0000313" key="2">
    <source>
        <dbReference type="EMBL" id="PNW77427.1"/>
    </source>
</evidence>
<dbReference type="Gramene" id="PNW77427">
    <property type="protein sequence ID" value="PNW77427"/>
    <property type="gene ID" value="CHLRE_10g436053v5"/>
</dbReference>
<feature type="compositionally biased region" description="Polar residues" evidence="1">
    <location>
        <begin position="147"/>
        <end position="163"/>
    </location>
</feature>
<evidence type="ECO:0000313" key="3">
    <source>
        <dbReference type="Proteomes" id="UP000006906"/>
    </source>
</evidence>
<reference evidence="2 3" key="1">
    <citation type="journal article" date="2007" name="Science">
        <title>The Chlamydomonas genome reveals the evolution of key animal and plant functions.</title>
        <authorList>
            <person name="Merchant S.S."/>
            <person name="Prochnik S.E."/>
            <person name="Vallon O."/>
            <person name="Harris E.H."/>
            <person name="Karpowicz S.J."/>
            <person name="Witman G.B."/>
            <person name="Terry A."/>
            <person name="Salamov A."/>
            <person name="Fritz-Laylin L.K."/>
            <person name="Marechal-Drouard L."/>
            <person name="Marshall W.F."/>
            <person name="Qu L.H."/>
            <person name="Nelson D.R."/>
            <person name="Sanderfoot A.A."/>
            <person name="Spalding M.H."/>
            <person name="Kapitonov V.V."/>
            <person name="Ren Q."/>
            <person name="Ferris P."/>
            <person name="Lindquist E."/>
            <person name="Shapiro H."/>
            <person name="Lucas S.M."/>
            <person name="Grimwood J."/>
            <person name="Schmutz J."/>
            <person name="Cardol P."/>
            <person name="Cerutti H."/>
            <person name="Chanfreau G."/>
            <person name="Chen C.L."/>
            <person name="Cognat V."/>
            <person name="Croft M.T."/>
            <person name="Dent R."/>
            <person name="Dutcher S."/>
            <person name="Fernandez E."/>
            <person name="Fukuzawa H."/>
            <person name="Gonzalez-Ballester D."/>
            <person name="Gonzalez-Halphen D."/>
            <person name="Hallmann A."/>
            <person name="Hanikenne M."/>
            <person name="Hippler M."/>
            <person name="Inwood W."/>
            <person name="Jabbari K."/>
            <person name="Kalanon M."/>
            <person name="Kuras R."/>
            <person name="Lefebvre P.A."/>
            <person name="Lemaire S.D."/>
            <person name="Lobanov A.V."/>
            <person name="Lohr M."/>
            <person name="Manuell A."/>
            <person name="Meier I."/>
            <person name="Mets L."/>
            <person name="Mittag M."/>
            <person name="Mittelmeier T."/>
            <person name="Moroney J.V."/>
            <person name="Moseley J."/>
            <person name="Napoli C."/>
            <person name="Nedelcu A.M."/>
            <person name="Niyogi K."/>
            <person name="Novoselov S.V."/>
            <person name="Paulsen I.T."/>
            <person name="Pazour G."/>
            <person name="Purton S."/>
            <person name="Ral J.P."/>
            <person name="Riano-Pachon D.M."/>
            <person name="Riekhof W."/>
            <person name="Rymarquis L."/>
            <person name="Schroda M."/>
            <person name="Stern D."/>
            <person name="Umen J."/>
            <person name="Willows R."/>
            <person name="Wilson N."/>
            <person name="Zimmer S.L."/>
            <person name="Allmer J."/>
            <person name="Balk J."/>
            <person name="Bisova K."/>
            <person name="Chen C.J."/>
            <person name="Elias M."/>
            <person name="Gendler K."/>
            <person name="Hauser C."/>
            <person name="Lamb M.R."/>
            <person name="Ledford H."/>
            <person name="Long J.C."/>
            <person name="Minagawa J."/>
            <person name="Page M.D."/>
            <person name="Pan J."/>
            <person name="Pootakham W."/>
            <person name="Roje S."/>
            <person name="Rose A."/>
            <person name="Stahlberg E."/>
            <person name="Terauchi A.M."/>
            <person name="Yang P."/>
            <person name="Ball S."/>
            <person name="Bowler C."/>
            <person name="Dieckmann C.L."/>
            <person name="Gladyshev V.N."/>
            <person name="Green P."/>
            <person name="Jorgensen R."/>
            <person name="Mayfield S."/>
            <person name="Mueller-Roeber B."/>
            <person name="Rajamani S."/>
            <person name="Sayre R.T."/>
            <person name="Brokstein P."/>
            <person name="Dubchak I."/>
            <person name="Goodstein D."/>
            <person name="Hornick L."/>
            <person name="Huang Y.W."/>
            <person name="Jhaveri J."/>
            <person name="Luo Y."/>
            <person name="Martinez D."/>
            <person name="Ngau W.C."/>
            <person name="Otillar B."/>
            <person name="Poliakov A."/>
            <person name="Porter A."/>
            <person name="Szajkowski L."/>
            <person name="Werner G."/>
            <person name="Zhou K."/>
            <person name="Grigoriev I.V."/>
            <person name="Rokhsar D.S."/>
            <person name="Grossman A.R."/>
        </authorList>
    </citation>
    <scope>NUCLEOTIDE SEQUENCE [LARGE SCALE GENOMIC DNA]</scope>
    <source>
        <strain evidence="3">CC-503</strain>
    </source>
</reference>
<dbReference type="GeneID" id="5716029"/>
<proteinExistence type="predicted"/>
<dbReference type="ExpressionAtlas" id="A0A2K3DA72">
    <property type="expression patterns" value="baseline and differential"/>
</dbReference>
<dbReference type="InParanoid" id="A0A2K3DA72"/>
<evidence type="ECO:0000256" key="1">
    <source>
        <dbReference type="SAM" id="MobiDB-lite"/>
    </source>
</evidence>
<dbReference type="RefSeq" id="XP_042920118.1">
    <property type="nucleotide sequence ID" value="XM_043066721.1"/>
</dbReference>
<name>A0A2K3DA72_CHLRE</name>
<organism evidence="2 3">
    <name type="scientific">Chlamydomonas reinhardtii</name>
    <name type="common">Chlamydomonas smithii</name>
    <dbReference type="NCBI Taxonomy" id="3055"/>
    <lineage>
        <taxon>Eukaryota</taxon>
        <taxon>Viridiplantae</taxon>
        <taxon>Chlorophyta</taxon>
        <taxon>core chlorophytes</taxon>
        <taxon>Chlorophyceae</taxon>
        <taxon>CS clade</taxon>
        <taxon>Chlamydomonadales</taxon>
        <taxon>Chlamydomonadaceae</taxon>
        <taxon>Chlamydomonas</taxon>
    </lineage>
</organism>
<dbReference type="AlphaFoldDB" id="A0A2K3DA72"/>
<sequence>MDDFGDFDNREPLALGLEEEDAPAVLRAPSFGATSIGGGSALSDHPPPSLPSAAPEPLPPAIGISLAPTSLAPDPFGLPPELTPSTAPLPLPPPSTASPLRPPSRGQADDFGLLAEAGPTPPGPSGRPPLGPNSGLLSTPPRPMSAASGSPSILRQDSATSSKLGGRRNVRMEPSPGQTVVYMEPASTFGSPYTPEATANIMGSPLYPGVSPSSRPGSASGRRVSVREGGTVYPTRLLATGDAFIEDTPMQGPLMSKDEEEGLNKSFRSGIVHAGWLHKLVGKTPLDVHWKKYWVSAGWERGWADWIAAPLE</sequence>
<dbReference type="EMBL" id="CM008971">
    <property type="protein sequence ID" value="PNW77427.1"/>
    <property type="molecule type" value="Genomic_DNA"/>
</dbReference>
<keyword evidence="3" id="KW-1185">Reference proteome</keyword>
<feature type="compositionally biased region" description="Pro residues" evidence="1">
    <location>
        <begin position="45"/>
        <end position="60"/>
    </location>
</feature>
<accession>A0A2K3DA72</accession>
<feature type="region of interest" description="Disordered" evidence="1">
    <location>
        <begin position="1"/>
        <end position="174"/>
    </location>
</feature>
<protein>
    <submittedName>
        <fullName evidence="2">Uncharacterized protein</fullName>
    </submittedName>
</protein>
<dbReference type="STRING" id="3055.A0A2K3DA72"/>
<dbReference type="Proteomes" id="UP000006906">
    <property type="component" value="Chromosome 10"/>
</dbReference>
<feature type="compositionally biased region" description="Pro residues" evidence="1">
    <location>
        <begin position="119"/>
        <end position="131"/>
    </location>
</feature>